<gene>
    <name evidence="3" type="ORF">ACFFQV_16915</name>
</gene>
<name>A0ABV5SUK0_9MICO</name>
<dbReference type="Gene3D" id="3.40.50.620">
    <property type="entry name" value="HUPs"/>
    <property type="match status" value="1"/>
</dbReference>
<evidence type="ECO:0000256" key="1">
    <source>
        <dbReference type="ARBA" id="ARBA00008791"/>
    </source>
</evidence>
<keyword evidence="4" id="KW-1185">Reference proteome</keyword>
<dbReference type="InterPro" id="IPR006015">
    <property type="entry name" value="Universal_stress_UspA"/>
</dbReference>
<comment type="similarity">
    <text evidence="1">Belongs to the universal stress protein A family.</text>
</comment>
<reference evidence="3 4" key="1">
    <citation type="submission" date="2024-09" db="EMBL/GenBank/DDBJ databases">
        <authorList>
            <person name="Sun Q."/>
            <person name="Mori K."/>
        </authorList>
    </citation>
    <scope>NUCLEOTIDE SEQUENCE [LARGE SCALE GENOMIC DNA]</scope>
    <source>
        <strain evidence="3 4">JCM 14321</strain>
    </source>
</reference>
<accession>A0ABV5SUK0</accession>
<organism evidence="3 4">
    <name type="scientific">Agromyces lapidis</name>
    <dbReference type="NCBI Taxonomy" id="279574"/>
    <lineage>
        <taxon>Bacteria</taxon>
        <taxon>Bacillati</taxon>
        <taxon>Actinomycetota</taxon>
        <taxon>Actinomycetes</taxon>
        <taxon>Micrococcales</taxon>
        <taxon>Microbacteriaceae</taxon>
        <taxon>Agromyces</taxon>
    </lineage>
</organism>
<sequence>MREAEAFRVVVGVDGSRPSIHALAWAVREARLRRGTLRVLTAWDYPAVIAGMDGVLDVSHIEDATRRTQSVALSKVAHDDVPVSAEVLRGSPGSVLVEASVHADLIVIGSRGLGGFGGLLLGSVSAQVARHAACSVLVVRPGEDLPDR</sequence>
<protein>
    <submittedName>
        <fullName evidence="3">Universal stress protein</fullName>
    </submittedName>
</protein>
<dbReference type="PANTHER" id="PTHR46553:SF3">
    <property type="entry name" value="ADENINE NUCLEOTIDE ALPHA HYDROLASES-LIKE SUPERFAMILY PROTEIN"/>
    <property type="match status" value="1"/>
</dbReference>
<evidence type="ECO:0000259" key="2">
    <source>
        <dbReference type="Pfam" id="PF00582"/>
    </source>
</evidence>
<dbReference type="Proteomes" id="UP001589667">
    <property type="component" value="Unassembled WGS sequence"/>
</dbReference>
<dbReference type="SUPFAM" id="SSF52402">
    <property type="entry name" value="Adenine nucleotide alpha hydrolases-like"/>
    <property type="match status" value="1"/>
</dbReference>
<dbReference type="CDD" id="cd00293">
    <property type="entry name" value="USP-like"/>
    <property type="match status" value="1"/>
</dbReference>
<dbReference type="RefSeq" id="WP_157424420.1">
    <property type="nucleotide sequence ID" value="NZ_BAAANI010000005.1"/>
</dbReference>
<dbReference type="InterPro" id="IPR006016">
    <property type="entry name" value="UspA"/>
</dbReference>
<dbReference type="Pfam" id="PF00582">
    <property type="entry name" value="Usp"/>
    <property type="match status" value="1"/>
</dbReference>
<evidence type="ECO:0000313" key="3">
    <source>
        <dbReference type="EMBL" id="MFB9643975.1"/>
    </source>
</evidence>
<dbReference type="EMBL" id="JBHMBL010000004">
    <property type="protein sequence ID" value="MFB9643975.1"/>
    <property type="molecule type" value="Genomic_DNA"/>
</dbReference>
<proteinExistence type="inferred from homology"/>
<feature type="domain" description="UspA" evidence="2">
    <location>
        <begin position="8"/>
        <end position="140"/>
    </location>
</feature>
<evidence type="ECO:0000313" key="4">
    <source>
        <dbReference type="Proteomes" id="UP001589667"/>
    </source>
</evidence>
<comment type="caution">
    <text evidence="3">The sequence shown here is derived from an EMBL/GenBank/DDBJ whole genome shotgun (WGS) entry which is preliminary data.</text>
</comment>
<dbReference type="InterPro" id="IPR014729">
    <property type="entry name" value="Rossmann-like_a/b/a_fold"/>
</dbReference>
<dbReference type="PANTHER" id="PTHR46553">
    <property type="entry name" value="ADENINE NUCLEOTIDE ALPHA HYDROLASES-LIKE SUPERFAMILY PROTEIN"/>
    <property type="match status" value="1"/>
</dbReference>
<dbReference type="PRINTS" id="PR01438">
    <property type="entry name" value="UNVRSLSTRESS"/>
</dbReference>